<evidence type="ECO:0000256" key="7">
    <source>
        <dbReference type="ARBA" id="ARBA00023224"/>
    </source>
</evidence>
<evidence type="ECO:0000313" key="14">
    <source>
        <dbReference type="EMBL" id="OZY86184.1"/>
    </source>
</evidence>
<dbReference type="Pfam" id="PF00672">
    <property type="entry name" value="HAMP"/>
    <property type="match status" value="1"/>
</dbReference>
<keyword evidence="6 11" id="KW-0472">Membrane</keyword>
<evidence type="ECO:0000256" key="10">
    <source>
        <dbReference type="SAM" id="MobiDB-lite"/>
    </source>
</evidence>
<dbReference type="PRINTS" id="PR00260">
    <property type="entry name" value="CHEMTRNSDUCR"/>
</dbReference>
<dbReference type="Proteomes" id="UP000216101">
    <property type="component" value="Unassembled WGS sequence"/>
</dbReference>
<protein>
    <recommendedName>
        <fullName evidence="16">Chemotaxis protein</fullName>
    </recommendedName>
</protein>
<dbReference type="Gene3D" id="1.10.287.950">
    <property type="entry name" value="Methyl-accepting chemotaxis protein"/>
    <property type="match status" value="1"/>
</dbReference>
<dbReference type="GO" id="GO:0007165">
    <property type="term" value="P:signal transduction"/>
    <property type="evidence" value="ECO:0007669"/>
    <property type="project" value="UniProtKB-KW"/>
</dbReference>
<evidence type="ECO:0000313" key="15">
    <source>
        <dbReference type="Proteomes" id="UP000216101"/>
    </source>
</evidence>
<dbReference type="PROSITE" id="PS50111">
    <property type="entry name" value="CHEMOTAXIS_TRANSDUC_2"/>
    <property type="match status" value="1"/>
</dbReference>
<evidence type="ECO:0000256" key="8">
    <source>
        <dbReference type="ARBA" id="ARBA00029447"/>
    </source>
</evidence>
<evidence type="ECO:0000259" key="12">
    <source>
        <dbReference type="PROSITE" id="PS50111"/>
    </source>
</evidence>
<dbReference type="Pfam" id="PF00015">
    <property type="entry name" value="MCPsignal"/>
    <property type="match status" value="1"/>
</dbReference>
<dbReference type="InterPro" id="IPR004089">
    <property type="entry name" value="MCPsignal_dom"/>
</dbReference>
<comment type="subcellular location">
    <subcellularLocation>
        <location evidence="1">Cell membrane</location>
        <topology evidence="1">Multi-pass membrane protein</topology>
    </subcellularLocation>
</comment>
<feature type="transmembrane region" description="Helical" evidence="11">
    <location>
        <begin position="277"/>
        <end position="298"/>
    </location>
</feature>
<dbReference type="CDD" id="cd18773">
    <property type="entry name" value="PDC1_HK_sensor"/>
    <property type="match status" value="1"/>
</dbReference>
<dbReference type="SUPFAM" id="SSF58104">
    <property type="entry name" value="Methyl-accepting chemotaxis protein (MCP) signaling domain"/>
    <property type="match status" value="1"/>
</dbReference>
<evidence type="ECO:0000256" key="1">
    <source>
        <dbReference type="ARBA" id="ARBA00004651"/>
    </source>
</evidence>
<name>A0A266Q8H3_9GAMM</name>
<dbReference type="PROSITE" id="PS50885">
    <property type="entry name" value="HAMP"/>
    <property type="match status" value="1"/>
</dbReference>
<evidence type="ECO:0000256" key="11">
    <source>
        <dbReference type="SAM" id="Phobius"/>
    </source>
</evidence>
<evidence type="ECO:0008006" key="16">
    <source>
        <dbReference type="Google" id="ProtNLM"/>
    </source>
</evidence>
<dbReference type="AlphaFoldDB" id="A0A266Q8H3"/>
<dbReference type="EMBL" id="NHNI01000001">
    <property type="protein sequence ID" value="OZY86184.1"/>
    <property type="molecule type" value="Genomic_DNA"/>
</dbReference>
<dbReference type="GO" id="GO:0004888">
    <property type="term" value="F:transmembrane signaling receptor activity"/>
    <property type="evidence" value="ECO:0007669"/>
    <property type="project" value="InterPro"/>
</dbReference>
<gene>
    <name evidence="14" type="ORF">CBP51_03905</name>
</gene>
<evidence type="ECO:0000256" key="4">
    <source>
        <dbReference type="ARBA" id="ARBA00022692"/>
    </source>
</evidence>
<proteinExistence type="inferred from homology"/>
<dbReference type="RefSeq" id="WP_094983918.1">
    <property type="nucleotide sequence ID" value="NZ_NHNI01000001.1"/>
</dbReference>
<organism evidence="14 15">
    <name type="scientific">Cellvibrio mixtus</name>
    <dbReference type="NCBI Taxonomy" id="39650"/>
    <lineage>
        <taxon>Bacteria</taxon>
        <taxon>Pseudomonadati</taxon>
        <taxon>Pseudomonadota</taxon>
        <taxon>Gammaproteobacteria</taxon>
        <taxon>Cellvibrionales</taxon>
        <taxon>Cellvibrionaceae</taxon>
        <taxon>Cellvibrio</taxon>
    </lineage>
</organism>
<accession>A0A266Q8H3</accession>
<keyword evidence="3" id="KW-0145">Chemotaxis</keyword>
<dbReference type="InterPro" id="IPR003660">
    <property type="entry name" value="HAMP_dom"/>
</dbReference>
<keyword evidence="2" id="KW-1003">Cell membrane</keyword>
<evidence type="ECO:0000256" key="3">
    <source>
        <dbReference type="ARBA" id="ARBA00022500"/>
    </source>
</evidence>
<dbReference type="GO" id="GO:0005886">
    <property type="term" value="C:plasma membrane"/>
    <property type="evidence" value="ECO:0007669"/>
    <property type="project" value="UniProtKB-SubCell"/>
</dbReference>
<evidence type="ECO:0000256" key="5">
    <source>
        <dbReference type="ARBA" id="ARBA00022989"/>
    </source>
</evidence>
<dbReference type="InterPro" id="IPR004090">
    <property type="entry name" value="Chemotax_Me-accpt_rcpt"/>
</dbReference>
<dbReference type="SMART" id="SM00304">
    <property type="entry name" value="HAMP"/>
    <property type="match status" value="1"/>
</dbReference>
<keyword evidence="5 11" id="KW-1133">Transmembrane helix</keyword>
<keyword evidence="4 11" id="KW-0812">Transmembrane</keyword>
<dbReference type="CDD" id="cd11386">
    <property type="entry name" value="MCP_signal"/>
    <property type="match status" value="1"/>
</dbReference>
<feature type="domain" description="HAMP" evidence="13">
    <location>
        <begin position="300"/>
        <end position="354"/>
    </location>
</feature>
<comment type="caution">
    <text evidence="14">The sequence shown here is derived from an EMBL/GenBank/DDBJ whole genome shotgun (WGS) entry which is preliminary data.</text>
</comment>
<comment type="similarity">
    <text evidence="8">Belongs to the methyl-accepting chemotaxis (MCP) protein family.</text>
</comment>
<dbReference type="InterPro" id="IPR033479">
    <property type="entry name" value="dCache_1"/>
</dbReference>
<keyword evidence="15" id="KW-1185">Reference proteome</keyword>
<dbReference type="GO" id="GO:0006935">
    <property type="term" value="P:chemotaxis"/>
    <property type="evidence" value="ECO:0007669"/>
    <property type="project" value="UniProtKB-KW"/>
</dbReference>
<keyword evidence="7 9" id="KW-0807">Transducer</keyword>
<feature type="domain" description="Methyl-accepting transducer" evidence="12">
    <location>
        <begin position="359"/>
        <end position="595"/>
    </location>
</feature>
<feature type="compositionally biased region" description="Basic and acidic residues" evidence="10">
    <location>
        <begin position="407"/>
        <end position="417"/>
    </location>
</feature>
<evidence type="ECO:0000256" key="6">
    <source>
        <dbReference type="ARBA" id="ARBA00023136"/>
    </source>
</evidence>
<dbReference type="Gene3D" id="3.30.450.20">
    <property type="entry name" value="PAS domain"/>
    <property type="match status" value="2"/>
</dbReference>
<reference evidence="15" key="1">
    <citation type="submission" date="2017-05" db="EMBL/GenBank/DDBJ databases">
        <authorList>
            <person name="Barney B.M."/>
        </authorList>
    </citation>
    <scope>NUCLEOTIDE SEQUENCE [LARGE SCALE GENOMIC DNA]</scope>
    <source>
        <strain evidence="15">PSBB022</strain>
    </source>
</reference>
<sequence>MAANWSLRKKISAAVAVSLLLVGCAVSYLSYMSAIKAMEVNINRQIAGISATFSKYVSDWFALKGKALEAFPATVTEENYNAHLNQVKVSADVDNSFLAFADGQLFNANNLVMAAGNDDPRVWGWYIAATKNPRETYIADPSVASATGKNVVSLGRAVLNSDGSIKAILGIDVVIDAIVQQLRDIDLPGNGYMFIARGDKVFSHADQKLLNKPLLGISADLTVSRLQQIQRDKHELHLVELDGKTMQIFADAIPGSDLVLVMLLERDLLVGPVHSALVGQLATILVLLIVALIALNWFNGVLLQPLHNVSQSLSDIASGGGDLSRRLPVTSNDEVGQLAANFNSFVDHMNDLVRHIRTQASELQENARAMADSAVTSVRELGVQQQQIGMVAQAMNEMTNATQEIAHHAEHTADSVRESVGSASDGKQQVDKTRDSIVVLANKVEQAGSVISALNSNAQNISGILATIKGIAEQTNLLALNAAIEAARAGEQGRGFAVVADEVRVLSQRTHASTEEIQTMIGTLQATAQNAVAIMDDSRRLATGSVDNADNASRSLDKINEAVGAISSMAGQIATAAEEQSHVVKEVLTNITAIKTVADNSATEANQGERRAKDLQDLASGLNDKVSTFRL</sequence>
<dbReference type="PANTHER" id="PTHR32089">
    <property type="entry name" value="METHYL-ACCEPTING CHEMOTAXIS PROTEIN MCPB"/>
    <property type="match status" value="1"/>
</dbReference>
<feature type="region of interest" description="Disordered" evidence="10">
    <location>
        <begin position="407"/>
        <end position="429"/>
    </location>
</feature>
<dbReference type="PANTHER" id="PTHR32089:SF117">
    <property type="entry name" value="METHYL ACCEPTING SENSORY TRANSDUCER WITH CACHE_1 SMALL MOLECULE BINDING DOMAIN"/>
    <property type="match status" value="1"/>
</dbReference>
<dbReference type="FunFam" id="1.10.287.950:FF:000001">
    <property type="entry name" value="Methyl-accepting chemotaxis sensory transducer"/>
    <property type="match status" value="1"/>
</dbReference>
<dbReference type="SMART" id="SM00283">
    <property type="entry name" value="MA"/>
    <property type="match status" value="1"/>
</dbReference>
<evidence type="ECO:0000256" key="2">
    <source>
        <dbReference type="ARBA" id="ARBA00022475"/>
    </source>
</evidence>
<dbReference type="Pfam" id="PF02743">
    <property type="entry name" value="dCache_1"/>
    <property type="match status" value="1"/>
</dbReference>
<dbReference type="STRING" id="1209072.GCA_000766945_02705"/>
<evidence type="ECO:0000256" key="9">
    <source>
        <dbReference type="PROSITE-ProRule" id="PRU00284"/>
    </source>
</evidence>
<dbReference type="CDD" id="cd06225">
    <property type="entry name" value="HAMP"/>
    <property type="match status" value="1"/>
</dbReference>
<evidence type="ECO:0000259" key="13">
    <source>
        <dbReference type="PROSITE" id="PS50885"/>
    </source>
</evidence>